<reference evidence="1" key="2">
    <citation type="journal article" date="2015" name="Fish Shellfish Immunol.">
        <title>Early steps in the European eel (Anguilla anguilla)-Vibrio vulnificus interaction in the gills: Role of the RtxA13 toxin.</title>
        <authorList>
            <person name="Callol A."/>
            <person name="Pajuelo D."/>
            <person name="Ebbesson L."/>
            <person name="Teles M."/>
            <person name="MacKenzie S."/>
            <person name="Amaro C."/>
        </authorList>
    </citation>
    <scope>NUCLEOTIDE SEQUENCE</scope>
</reference>
<name>A0A0E9XR25_ANGAN</name>
<dbReference type="EMBL" id="GBXM01003716">
    <property type="protein sequence ID" value="JAI04862.1"/>
    <property type="molecule type" value="Transcribed_RNA"/>
</dbReference>
<sequence length="16" mass="1881">MYSGLYISLTLDIYDN</sequence>
<protein>
    <submittedName>
        <fullName evidence="1">Uncharacterized protein</fullName>
    </submittedName>
</protein>
<dbReference type="AlphaFoldDB" id="A0A0E9XR25"/>
<evidence type="ECO:0000313" key="1">
    <source>
        <dbReference type="EMBL" id="JAI04862.1"/>
    </source>
</evidence>
<accession>A0A0E9XR25</accession>
<organism evidence="1">
    <name type="scientific">Anguilla anguilla</name>
    <name type="common">European freshwater eel</name>
    <name type="synonym">Muraena anguilla</name>
    <dbReference type="NCBI Taxonomy" id="7936"/>
    <lineage>
        <taxon>Eukaryota</taxon>
        <taxon>Metazoa</taxon>
        <taxon>Chordata</taxon>
        <taxon>Craniata</taxon>
        <taxon>Vertebrata</taxon>
        <taxon>Euteleostomi</taxon>
        <taxon>Actinopterygii</taxon>
        <taxon>Neopterygii</taxon>
        <taxon>Teleostei</taxon>
        <taxon>Anguilliformes</taxon>
        <taxon>Anguillidae</taxon>
        <taxon>Anguilla</taxon>
    </lineage>
</organism>
<reference evidence="1" key="1">
    <citation type="submission" date="2014-11" db="EMBL/GenBank/DDBJ databases">
        <authorList>
            <person name="Amaro Gonzalez C."/>
        </authorList>
    </citation>
    <scope>NUCLEOTIDE SEQUENCE</scope>
</reference>
<proteinExistence type="predicted"/>